<organism evidence="1 2">
    <name type="scientific">Pontibacter qinzhouensis</name>
    <dbReference type="NCBI Taxonomy" id="2603253"/>
    <lineage>
        <taxon>Bacteria</taxon>
        <taxon>Pseudomonadati</taxon>
        <taxon>Bacteroidota</taxon>
        <taxon>Cytophagia</taxon>
        <taxon>Cytophagales</taxon>
        <taxon>Hymenobacteraceae</taxon>
        <taxon>Pontibacter</taxon>
    </lineage>
</organism>
<accession>A0A5C8K699</accession>
<keyword evidence="2" id="KW-1185">Reference proteome</keyword>
<dbReference type="OrthoDB" id="2936081at2"/>
<dbReference type="Proteomes" id="UP000321926">
    <property type="component" value="Unassembled WGS sequence"/>
</dbReference>
<sequence length="150" mass="17020">MTKDAASNETRYNQFVEEVVATGTVWGLSKDEAWATSSSADYEDEDVILFWSDEDSAKACAEDDWATYQTESVTLIDFLENWCVGMYGDELIMGTNWTQDLSGKEVDPLIVALDIVNLLKEKGETLEFTQYDNQEEFEKQLIEALEGEED</sequence>
<comment type="caution">
    <text evidence="1">The sequence shown here is derived from an EMBL/GenBank/DDBJ whole genome shotgun (WGS) entry which is preliminary data.</text>
</comment>
<name>A0A5C8K699_9BACT</name>
<dbReference type="Pfam" id="PF11042">
    <property type="entry name" value="DUF2750"/>
    <property type="match status" value="1"/>
</dbReference>
<proteinExistence type="predicted"/>
<evidence type="ECO:0000313" key="1">
    <source>
        <dbReference type="EMBL" id="TXK45299.1"/>
    </source>
</evidence>
<dbReference type="AlphaFoldDB" id="A0A5C8K699"/>
<protein>
    <submittedName>
        <fullName evidence="1">DUF2750 domain-containing protein</fullName>
    </submittedName>
</protein>
<dbReference type="InterPro" id="IPR021284">
    <property type="entry name" value="DUF2750"/>
</dbReference>
<dbReference type="EMBL" id="VRTY01000044">
    <property type="protein sequence ID" value="TXK45299.1"/>
    <property type="molecule type" value="Genomic_DNA"/>
</dbReference>
<evidence type="ECO:0000313" key="2">
    <source>
        <dbReference type="Proteomes" id="UP000321926"/>
    </source>
</evidence>
<gene>
    <name evidence="1" type="ORF">FVR03_12710</name>
</gene>
<dbReference type="RefSeq" id="WP_147922128.1">
    <property type="nucleotide sequence ID" value="NZ_VRTY01000044.1"/>
</dbReference>
<reference evidence="1 2" key="1">
    <citation type="submission" date="2019-08" db="EMBL/GenBank/DDBJ databases">
        <authorList>
            <person name="Shi S."/>
        </authorList>
    </citation>
    <scope>NUCLEOTIDE SEQUENCE [LARGE SCALE GENOMIC DNA]</scope>
    <source>
        <strain evidence="1 2">GY10130</strain>
    </source>
</reference>